<protein>
    <recommendedName>
        <fullName evidence="7">BioF2-like acetyltransferase domain-containing protein</fullName>
    </recommendedName>
</protein>
<dbReference type="SUPFAM" id="SSF55729">
    <property type="entry name" value="Acyl-CoA N-acyltransferases (Nat)"/>
    <property type="match status" value="1"/>
</dbReference>
<gene>
    <name evidence="8" type="ORF">AMJ44_02130</name>
</gene>
<dbReference type="GO" id="GO:0071555">
    <property type="term" value="P:cell wall organization"/>
    <property type="evidence" value="ECO:0007669"/>
    <property type="project" value="UniProtKB-KW"/>
</dbReference>
<proteinExistence type="inferred from homology"/>
<evidence type="ECO:0000259" key="7">
    <source>
        <dbReference type="Pfam" id="PF13480"/>
    </source>
</evidence>
<dbReference type="InterPro" id="IPR038740">
    <property type="entry name" value="BioF2-like_GNAT_dom"/>
</dbReference>
<dbReference type="InterPro" id="IPR016181">
    <property type="entry name" value="Acyl_CoA_acyltransferase"/>
</dbReference>
<comment type="similarity">
    <text evidence="1">Belongs to the FemABX family.</text>
</comment>
<keyword evidence="3" id="KW-0133">Cell shape</keyword>
<sequence>MDTIKIRYFSHEDEKKWDAFVKSHPRGTFFHLIGWKNVIETTFGHKSYYLIAEMKSKNSANNLNYSQHREISNSLNDSGESKSIIVGVLPLFSIKSILLGRSLISIPFAAYGGVLADDDQVIRRLFERAKEIVKEENLDYLELRNSEDNKFDLPTKELYATFRREIYSSLEENLIAIPRKARRMIRQGEKFNLSAEMGSQYLKKFYSVFSHSYHRLGTPVFQIKFFNNLLAEFNDNCNILVIRASDGKYIAGVSSFLYKDQVLPYYAGSLFENRNLAPNDFMYWQLMKYACEKGYKLFDFGRSKVQTGSYNFKRHWGFEPKPLYYQYYFHRIKDIPNISPNNPEYMRKIELWKKLPYPLTKIIGPAIAKYLA</sequence>
<dbReference type="InterPro" id="IPR050644">
    <property type="entry name" value="PG_Glycine_Bridge_Synth"/>
</dbReference>
<dbReference type="Pfam" id="PF13480">
    <property type="entry name" value="Acetyltransf_6"/>
    <property type="match status" value="1"/>
</dbReference>
<evidence type="ECO:0000313" key="8">
    <source>
        <dbReference type="EMBL" id="KPJ69798.1"/>
    </source>
</evidence>
<evidence type="ECO:0000256" key="1">
    <source>
        <dbReference type="ARBA" id="ARBA00009943"/>
    </source>
</evidence>
<dbReference type="InterPro" id="IPR017469">
    <property type="entry name" value="PEP-CTERM_FemAB-rel"/>
</dbReference>
<name>A0A0S7Y548_UNCSA</name>
<dbReference type="Gene3D" id="3.40.630.30">
    <property type="match status" value="2"/>
</dbReference>
<dbReference type="NCBIfam" id="TIGR03019">
    <property type="entry name" value="pepcterm_femAB"/>
    <property type="match status" value="1"/>
</dbReference>
<keyword evidence="5" id="KW-0012">Acyltransferase</keyword>
<dbReference type="GO" id="GO:0008360">
    <property type="term" value="P:regulation of cell shape"/>
    <property type="evidence" value="ECO:0007669"/>
    <property type="project" value="UniProtKB-KW"/>
</dbReference>
<dbReference type="GO" id="GO:0016755">
    <property type="term" value="F:aminoacyltransferase activity"/>
    <property type="evidence" value="ECO:0007669"/>
    <property type="project" value="InterPro"/>
</dbReference>
<keyword evidence="6" id="KW-0961">Cell wall biogenesis/degradation</keyword>
<evidence type="ECO:0000256" key="5">
    <source>
        <dbReference type="ARBA" id="ARBA00023315"/>
    </source>
</evidence>
<dbReference type="EMBL" id="LIZX01000013">
    <property type="protein sequence ID" value="KPJ69798.1"/>
    <property type="molecule type" value="Genomic_DNA"/>
</dbReference>
<organism evidence="8 9">
    <name type="scientific">candidate division WOR-1 bacterium DG_54_3</name>
    <dbReference type="NCBI Taxonomy" id="1703775"/>
    <lineage>
        <taxon>Bacteria</taxon>
        <taxon>Bacillati</taxon>
        <taxon>Saganbacteria</taxon>
    </lineage>
</organism>
<accession>A0A0S7Y548</accession>
<dbReference type="PANTHER" id="PTHR36174">
    <property type="entry name" value="LIPID II:GLYCINE GLYCYLTRANSFERASE"/>
    <property type="match status" value="1"/>
</dbReference>
<evidence type="ECO:0000256" key="3">
    <source>
        <dbReference type="ARBA" id="ARBA00022960"/>
    </source>
</evidence>
<evidence type="ECO:0000256" key="2">
    <source>
        <dbReference type="ARBA" id="ARBA00022679"/>
    </source>
</evidence>
<dbReference type="PROSITE" id="PS51191">
    <property type="entry name" value="FEMABX"/>
    <property type="match status" value="1"/>
</dbReference>
<evidence type="ECO:0000256" key="4">
    <source>
        <dbReference type="ARBA" id="ARBA00022984"/>
    </source>
</evidence>
<dbReference type="Proteomes" id="UP000051861">
    <property type="component" value="Unassembled WGS sequence"/>
</dbReference>
<evidence type="ECO:0000313" key="9">
    <source>
        <dbReference type="Proteomes" id="UP000051861"/>
    </source>
</evidence>
<reference evidence="8 9" key="1">
    <citation type="journal article" date="2015" name="Microbiome">
        <title>Genomic resolution of linkages in carbon, nitrogen, and sulfur cycling among widespread estuary sediment bacteria.</title>
        <authorList>
            <person name="Baker B.J."/>
            <person name="Lazar C.S."/>
            <person name="Teske A.P."/>
            <person name="Dick G.J."/>
        </authorList>
    </citation>
    <scope>NUCLEOTIDE SEQUENCE [LARGE SCALE GENOMIC DNA]</scope>
    <source>
        <strain evidence="8">DG_54_3</strain>
    </source>
</reference>
<keyword evidence="4" id="KW-0573">Peptidoglycan synthesis</keyword>
<evidence type="ECO:0000256" key="6">
    <source>
        <dbReference type="ARBA" id="ARBA00023316"/>
    </source>
</evidence>
<dbReference type="AlphaFoldDB" id="A0A0S7Y548"/>
<dbReference type="InterPro" id="IPR003447">
    <property type="entry name" value="FEMABX"/>
</dbReference>
<keyword evidence="2" id="KW-0808">Transferase</keyword>
<dbReference type="GO" id="GO:0009252">
    <property type="term" value="P:peptidoglycan biosynthetic process"/>
    <property type="evidence" value="ECO:0007669"/>
    <property type="project" value="UniProtKB-KW"/>
</dbReference>
<comment type="caution">
    <text evidence="8">The sequence shown here is derived from an EMBL/GenBank/DDBJ whole genome shotgun (WGS) entry which is preliminary data.</text>
</comment>
<dbReference type="PANTHER" id="PTHR36174:SF1">
    <property type="entry name" value="LIPID II:GLYCINE GLYCYLTRANSFERASE"/>
    <property type="match status" value="1"/>
</dbReference>
<feature type="domain" description="BioF2-like acetyltransferase" evidence="7">
    <location>
        <begin position="179"/>
        <end position="314"/>
    </location>
</feature>